<sequence length="422" mass="44654">MKRAHFLSLVMACTVGVTSCANEGPVQLLLATSQSQSGQVRMALEQEVSPVDSVPNTVTFDVRGPLPDLGDRLLAWSIGRRRKPAGELAKIAIALNINGVLERVDDNSFVIKDTVNPERYANLFVDEAGGWWTYSNGAQQSAPGCADPSKGCDTTSPAQTSLLSTGEAIRRTNQILARADMVPTNYPLSAVQANGSTTVTGFLTLGGVETNLATQFIFDANGDVVSASGPMIAIAMAGRFPILTPAEAVKRLNNPAYATIGAVTRLAATSVSSTPSSPGTSSQTVVPITGVRFTLMETKLANLTHMLLPAYTFFNIDGDVGTVMAITDKHLAFRKNAVVSTDTVPVSGGEPEPAQMQPLDENSAQQLLGLPEEEATKVAMANGWLVRVAARDGESFMLTQDYLENRVNLSVKKGIVIAITVG</sequence>
<dbReference type="EMBL" id="CAEZWJ010000049">
    <property type="protein sequence ID" value="CAB4661006.1"/>
    <property type="molecule type" value="Genomic_DNA"/>
</dbReference>
<organism evidence="1">
    <name type="scientific">freshwater metagenome</name>
    <dbReference type="NCBI Taxonomy" id="449393"/>
    <lineage>
        <taxon>unclassified sequences</taxon>
        <taxon>metagenomes</taxon>
        <taxon>ecological metagenomes</taxon>
    </lineage>
</organism>
<proteinExistence type="predicted"/>
<evidence type="ECO:0000313" key="1">
    <source>
        <dbReference type="EMBL" id="CAB4661006.1"/>
    </source>
</evidence>
<accession>A0A6J6LH18</accession>
<dbReference type="PROSITE" id="PS51257">
    <property type="entry name" value="PROKAR_LIPOPROTEIN"/>
    <property type="match status" value="1"/>
</dbReference>
<dbReference type="AlphaFoldDB" id="A0A6J6LH18"/>
<protein>
    <submittedName>
        <fullName evidence="1">Unannotated protein</fullName>
    </submittedName>
</protein>
<name>A0A6J6LH18_9ZZZZ</name>
<reference evidence="1" key="1">
    <citation type="submission" date="2020-05" db="EMBL/GenBank/DDBJ databases">
        <authorList>
            <person name="Chiriac C."/>
            <person name="Salcher M."/>
            <person name="Ghai R."/>
            <person name="Kavagutti S V."/>
        </authorList>
    </citation>
    <scope>NUCLEOTIDE SEQUENCE</scope>
</reference>
<gene>
    <name evidence="1" type="ORF">UFOPK2214_01237</name>
</gene>